<feature type="chain" id="PRO_5045637783" evidence="2">
    <location>
        <begin position="24"/>
        <end position="64"/>
    </location>
</feature>
<reference evidence="3 4" key="1">
    <citation type="submission" date="2021-01" db="EMBL/GenBank/DDBJ databases">
        <title>Draft genome sequence of Micromonospora sp. strain STR1s_6.</title>
        <authorList>
            <person name="Karlyshev A."/>
            <person name="Jawad R."/>
        </authorList>
    </citation>
    <scope>NUCLEOTIDE SEQUENCE [LARGE SCALE GENOMIC DNA]</scope>
    <source>
        <strain evidence="3 4">STR1S-6</strain>
    </source>
</reference>
<keyword evidence="2" id="KW-0732">Signal</keyword>
<evidence type="ECO:0000256" key="2">
    <source>
        <dbReference type="SAM" id="SignalP"/>
    </source>
</evidence>
<name>A0ABS1YK86_9ACTN</name>
<proteinExistence type="predicted"/>
<evidence type="ECO:0000313" key="3">
    <source>
        <dbReference type="EMBL" id="MBM0277839.1"/>
    </source>
</evidence>
<dbReference type="EMBL" id="JAEVHL010000125">
    <property type="protein sequence ID" value="MBM0277839.1"/>
    <property type="molecule type" value="Genomic_DNA"/>
</dbReference>
<feature type="region of interest" description="Disordered" evidence="1">
    <location>
        <begin position="42"/>
        <end position="64"/>
    </location>
</feature>
<feature type="signal peptide" evidence="2">
    <location>
        <begin position="1"/>
        <end position="23"/>
    </location>
</feature>
<evidence type="ECO:0000256" key="1">
    <source>
        <dbReference type="SAM" id="MobiDB-lite"/>
    </source>
</evidence>
<keyword evidence="4" id="KW-1185">Reference proteome</keyword>
<feature type="non-terminal residue" evidence="3">
    <location>
        <position position="64"/>
    </location>
</feature>
<protein>
    <submittedName>
        <fullName evidence="3">Uncharacterized protein</fullName>
    </submittedName>
</protein>
<organism evidence="3 4">
    <name type="scientific">Micromonospora tarensis</name>
    <dbReference type="NCBI Taxonomy" id="2806100"/>
    <lineage>
        <taxon>Bacteria</taxon>
        <taxon>Bacillati</taxon>
        <taxon>Actinomycetota</taxon>
        <taxon>Actinomycetes</taxon>
        <taxon>Micromonosporales</taxon>
        <taxon>Micromonosporaceae</taxon>
        <taxon>Micromonospora</taxon>
    </lineage>
</organism>
<evidence type="ECO:0000313" key="4">
    <source>
        <dbReference type="Proteomes" id="UP000622245"/>
    </source>
</evidence>
<sequence length="64" mass="6198">MRLTSLAAVLVLGVATATLPACASDDPVPAVQAGPSAVPTVTATAEQSAAPTGRDGLGARARRA</sequence>
<dbReference type="Proteomes" id="UP000622245">
    <property type="component" value="Unassembled WGS sequence"/>
</dbReference>
<comment type="caution">
    <text evidence="3">The sequence shown here is derived from an EMBL/GenBank/DDBJ whole genome shotgun (WGS) entry which is preliminary data.</text>
</comment>
<gene>
    <name evidence="3" type="ORF">JM949_21895</name>
</gene>
<accession>A0ABS1YK86</accession>